<gene>
    <name evidence="2" type="ORF">AMECASPLE_039506</name>
</gene>
<name>A0ABV0YVJ4_9TELE</name>
<sequence length="66" mass="7189">ACKKCVDESHVLMSKKDRGTSNPGAAVTGREMNPSEPGSQTPELEVDLEKHLSDVEKTLLPFCLFS</sequence>
<comment type="caution">
    <text evidence="2">The sequence shown here is derived from an EMBL/GenBank/DDBJ whole genome shotgun (WGS) entry which is preliminary data.</text>
</comment>
<reference evidence="2 3" key="1">
    <citation type="submission" date="2021-06" db="EMBL/GenBank/DDBJ databases">
        <authorList>
            <person name="Palmer J.M."/>
        </authorList>
    </citation>
    <scope>NUCLEOTIDE SEQUENCE [LARGE SCALE GENOMIC DNA]</scope>
    <source>
        <strain evidence="2 3">AS_MEX2019</strain>
        <tissue evidence="2">Muscle</tissue>
    </source>
</reference>
<accession>A0ABV0YVJ4</accession>
<organism evidence="2 3">
    <name type="scientific">Ameca splendens</name>
    <dbReference type="NCBI Taxonomy" id="208324"/>
    <lineage>
        <taxon>Eukaryota</taxon>
        <taxon>Metazoa</taxon>
        <taxon>Chordata</taxon>
        <taxon>Craniata</taxon>
        <taxon>Vertebrata</taxon>
        <taxon>Euteleostomi</taxon>
        <taxon>Actinopterygii</taxon>
        <taxon>Neopterygii</taxon>
        <taxon>Teleostei</taxon>
        <taxon>Neoteleostei</taxon>
        <taxon>Acanthomorphata</taxon>
        <taxon>Ovalentaria</taxon>
        <taxon>Atherinomorphae</taxon>
        <taxon>Cyprinodontiformes</taxon>
        <taxon>Goodeidae</taxon>
        <taxon>Ameca</taxon>
    </lineage>
</organism>
<feature type="region of interest" description="Disordered" evidence="1">
    <location>
        <begin position="13"/>
        <end position="43"/>
    </location>
</feature>
<protein>
    <submittedName>
        <fullName evidence="2">Uncharacterized protein</fullName>
    </submittedName>
</protein>
<evidence type="ECO:0000256" key="1">
    <source>
        <dbReference type="SAM" id="MobiDB-lite"/>
    </source>
</evidence>
<dbReference type="EMBL" id="JAHRIP010046026">
    <property type="protein sequence ID" value="MEQ2297898.1"/>
    <property type="molecule type" value="Genomic_DNA"/>
</dbReference>
<evidence type="ECO:0000313" key="2">
    <source>
        <dbReference type="EMBL" id="MEQ2297898.1"/>
    </source>
</evidence>
<proteinExistence type="predicted"/>
<feature type="non-terminal residue" evidence="2">
    <location>
        <position position="1"/>
    </location>
</feature>
<evidence type="ECO:0000313" key="3">
    <source>
        <dbReference type="Proteomes" id="UP001469553"/>
    </source>
</evidence>
<keyword evidence="3" id="KW-1185">Reference proteome</keyword>
<dbReference type="Proteomes" id="UP001469553">
    <property type="component" value="Unassembled WGS sequence"/>
</dbReference>